<dbReference type="InterPro" id="IPR008814">
    <property type="entry name" value="Swp1"/>
</dbReference>
<evidence type="ECO:0000313" key="3">
    <source>
        <dbReference type="EMBL" id="RYR29825.1"/>
    </source>
</evidence>
<keyword evidence="1" id="KW-1133">Transmembrane helix</keyword>
<dbReference type="PANTHER" id="PTHR12640">
    <property type="entry name" value="RIBOPHORIN II"/>
    <property type="match status" value="1"/>
</dbReference>
<accession>A0A445ATT7</accession>
<gene>
    <name evidence="3" type="ORF">Ahy_B01g054368</name>
</gene>
<proteinExistence type="predicted"/>
<dbReference type="PANTHER" id="PTHR12640:SF0">
    <property type="entry name" value="DOLICHYL-DIPHOSPHOOLIGOSACCHARIDE--PROTEIN GLYCOSYLTRANSFERASE SUBUNIT 2"/>
    <property type="match status" value="1"/>
</dbReference>
<dbReference type="Proteomes" id="UP000289738">
    <property type="component" value="Chromosome B01"/>
</dbReference>
<dbReference type="Pfam" id="PF23860">
    <property type="entry name" value="Ribophorin_II_3rd"/>
    <property type="match status" value="1"/>
</dbReference>
<organism evidence="3 4">
    <name type="scientific">Arachis hypogaea</name>
    <name type="common">Peanut</name>
    <dbReference type="NCBI Taxonomy" id="3818"/>
    <lineage>
        <taxon>Eukaryota</taxon>
        <taxon>Viridiplantae</taxon>
        <taxon>Streptophyta</taxon>
        <taxon>Embryophyta</taxon>
        <taxon>Tracheophyta</taxon>
        <taxon>Spermatophyta</taxon>
        <taxon>Magnoliopsida</taxon>
        <taxon>eudicotyledons</taxon>
        <taxon>Gunneridae</taxon>
        <taxon>Pentapetalae</taxon>
        <taxon>rosids</taxon>
        <taxon>fabids</taxon>
        <taxon>Fabales</taxon>
        <taxon>Fabaceae</taxon>
        <taxon>Papilionoideae</taxon>
        <taxon>50 kb inversion clade</taxon>
        <taxon>dalbergioids sensu lato</taxon>
        <taxon>Dalbergieae</taxon>
        <taxon>Pterocarpus clade</taxon>
        <taxon>Arachis</taxon>
    </lineage>
</organism>
<keyword evidence="1" id="KW-0812">Transmembrane</keyword>
<dbReference type="AlphaFoldDB" id="A0A445ATT7"/>
<feature type="transmembrane region" description="Helical" evidence="1">
    <location>
        <begin position="75"/>
        <end position="96"/>
    </location>
</feature>
<sequence length="195" mass="21404">MQSGQEMSGGYFGMVPSRLKCSNENEKAENDKLFLPQGLGLSPMCQAQFTSTRAATKVLPRQLVRLRQQIANLQGGMFISLMLFGVVGILILAMHAHSSVAASMQGASKAMAALNKDFLGLVEKFYYLSGRYDIELTVGDAVMENSFLRPLGHLELDLPEAPTSKAPRPPPLAVDPYTRYGPKAEITHLFRTLEK</sequence>
<dbReference type="UniPathway" id="UPA00378"/>
<dbReference type="GO" id="GO:0006487">
    <property type="term" value="P:protein N-linked glycosylation"/>
    <property type="evidence" value="ECO:0007669"/>
    <property type="project" value="TreeGrafter"/>
</dbReference>
<evidence type="ECO:0000256" key="1">
    <source>
        <dbReference type="SAM" id="Phobius"/>
    </source>
</evidence>
<dbReference type="EMBL" id="SDMP01000011">
    <property type="protein sequence ID" value="RYR29825.1"/>
    <property type="molecule type" value="Genomic_DNA"/>
</dbReference>
<evidence type="ECO:0000259" key="2">
    <source>
        <dbReference type="Pfam" id="PF23860"/>
    </source>
</evidence>
<feature type="domain" description="Ribophorin II third" evidence="2">
    <location>
        <begin position="116"/>
        <end position="156"/>
    </location>
</feature>
<dbReference type="InterPro" id="IPR055374">
    <property type="entry name" value="Ribophorin_II_3rd"/>
</dbReference>
<protein>
    <recommendedName>
        <fullName evidence="2">Ribophorin II third domain-containing protein</fullName>
    </recommendedName>
</protein>
<keyword evidence="4" id="KW-1185">Reference proteome</keyword>
<keyword evidence="1" id="KW-0472">Membrane</keyword>
<name>A0A445ATT7_ARAHY</name>
<comment type="caution">
    <text evidence="3">The sequence shown here is derived from an EMBL/GenBank/DDBJ whole genome shotgun (WGS) entry which is preliminary data.</text>
</comment>
<dbReference type="GO" id="GO:0008250">
    <property type="term" value="C:oligosaccharyltransferase complex"/>
    <property type="evidence" value="ECO:0007669"/>
    <property type="project" value="InterPro"/>
</dbReference>
<evidence type="ECO:0000313" key="4">
    <source>
        <dbReference type="Proteomes" id="UP000289738"/>
    </source>
</evidence>
<dbReference type="STRING" id="3818.A0A445ATT7"/>
<reference evidence="3 4" key="1">
    <citation type="submission" date="2019-01" db="EMBL/GenBank/DDBJ databases">
        <title>Sequencing of cultivated peanut Arachis hypogaea provides insights into genome evolution and oil improvement.</title>
        <authorList>
            <person name="Chen X."/>
        </authorList>
    </citation>
    <scope>NUCLEOTIDE SEQUENCE [LARGE SCALE GENOMIC DNA]</scope>
    <source>
        <strain evidence="4">cv. Fuhuasheng</strain>
        <tissue evidence="3">Leaves</tissue>
    </source>
</reference>